<comment type="caution">
    <text evidence="6">The sequence shown here is derived from an EMBL/GenBank/DDBJ whole genome shotgun (WGS) entry which is preliminary data.</text>
</comment>
<reference evidence="7" key="1">
    <citation type="submission" date="2016-10" db="EMBL/GenBank/DDBJ databases">
        <authorList>
            <person name="de Groot N.N."/>
        </authorList>
    </citation>
    <scope>NUCLEOTIDE SEQUENCE [LARGE SCALE GENOMIC DNA]</scope>
    <source>
        <strain evidence="7">10nlg</strain>
    </source>
</reference>
<gene>
    <name evidence="6" type="ORF">SAMN05444126_1267</name>
</gene>
<evidence type="ECO:0000313" key="7">
    <source>
        <dbReference type="Proteomes" id="UP000199318"/>
    </source>
</evidence>
<dbReference type="PANTHER" id="PTHR43847">
    <property type="entry name" value="BLL3993 PROTEIN"/>
    <property type="match status" value="1"/>
</dbReference>
<evidence type="ECO:0000256" key="5">
    <source>
        <dbReference type="SAM" id="Phobius"/>
    </source>
</evidence>
<dbReference type="STRING" id="1464123.SAMN05444126_1267"/>
<dbReference type="AlphaFoldDB" id="A0A1H9W0W9"/>
<evidence type="ECO:0000256" key="3">
    <source>
        <dbReference type="ARBA" id="ARBA00022989"/>
    </source>
</evidence>
<dbReference type="Pfam" id="PF04191">
    <property type="entry name" value="PEMT"/>
    <property type="match status" value="1"/>
</dbReference>
<dbReference type="InterPro" id="IPR007318">
    <property type="entry name" value="Phopholipid_MeTrfase"/>
</dbReference>
<feature type="transmembrane region" description="Helical" evidence="5">
    <location>
        <begin position="6"/>
        <end position="22"/>
    </location>
</feature>
<accession>A0A1H9W0W9</accession>
<dbReference type="PANTHER" id="PTHR43847:SF1">
    <property type="entry name" value="BLL3993 PROTEIN"/>
    <property type="match status" value="1"/>
</dbReference>
<comment type="subcellular location">
    <subcellularLocation>
        <location evidence="1">Endomembrane system</location>
        <topology evidence="1">Multi-pass membrane protein</topology>
    </subcellularLocation>
</comment>
<dbReference type="GO" id="GO:0012505">
    <property type="term" value="C:endomembrane system"/>
    <property type="evidence" value="ECO:0007669"/>
    <property type="project" value="UniProtKB-SubCell"/>
</dbReference>
<protein>
    <submittedName>
        <fullName evidence="6">Protein-S-isoprenylcysteine O-methyltransferase Ste14</fullName>
    </submittedName>
</protein>
<feature type="transmembrane region" description="Helical" evidence="5">
    <location>
        <begin position="68"/>
        <end position="87"/>
    </location>
</feature>
<keyword evidence="4 5" id="KW-0472">Membrane</keyword>
<dbReference type="InterPro" id="IPR052527">
    <property type="entry name" value="Metal_cation-efflux_comp"/>
</dbReference>
<keyword evidence="3 5" id="KW-1133">Transmembrane helix</keyword>
<evidence type="ECO:0000313" key="6">
    <source>
        <dbReference type="EMBL" id="SES27454.1"/>
    </source>
</evidence>
<name>A0A1H9W0W9_9BACI</name>
<feature type="transmembrane region" description="Helical" evidence="5">
    <location>
        <begin position="120"/>
        <end position="153"/>
    </location>
</feature>
<dbReference type="EMBL" id="FOGV01000026">
    <property type="protein sequence ID" value="SES27454.1"/>
    <property type="molecule type" value="Genomic_DNA"/>
</dbReference>
<feature type="transmembrane region" description="Helical" evidence="5">
    <location>
        <begin position="38"/>
        <end position="56"/>
    </location>
</feature>
<organism evidence="6 7">
    <name type="scientific">Salisediminibacterium halotolerans</name>
    <dbReference type="NCBI Taxonomy" id="517425"/>
    <lineage>
        <taxon>Bacteria</taxon>
        <taxon>Bacillati</taxon>
        <taxon>Bacillota</taxon>
        <taxon>Bacilli</taxon>
        <taxon>Bacillales</taxon>
        <taxon>Bacillaceae</taxon>
        <taxon>Salisediminibacterium</taxon>
    </lineage>
</organism>
<dbReference type="RefSeq" id="WP_093074253.1">
    <property type="nucleotide sequence ID" value="NZ_FOGV01000026.1"/>
</dbReference>
<keyword evidence="7" id="KW-1185">Reference proteome</keyword>
<evidence type="ECO:0000256" key="4">
    <source>
        <dbReference type="ARBA" id="ARBA00023136"/>
    </source>
</evidence>
<evidence type="ECO:0000256" key="1">
    <source>
        <dbReference type="ARBA" id="ARBA00004127"/>
    </source>
</evidence>
<dbReference type="Gene3D" id="1.20.120.1630">
    <property type="match status" value="1"/>
</dbReference>
<dbReference type="Proteomes" id="UP000199318">
    <property type="component" value="Unassembled WGS sequence"/>
</dbReference>
<proteinExistence type="predicted"/>
<keyword evidence="2 5" id="KW-0812">Transmembrane</keyword>
<evidence type="ECO:0000256" key="2">
    <source>
        <dbReference type="ARBA" id="ARBA00022692"/>
    </source>
</evidence>
<dbReference type="OrthoDB" id="5471300at2"/>
<sequence length="186" mass="20811">MTISDWIITAFAVLWIGEFLFFRSRKSSASANEESSKSFPTIFLAVLLAIVISLLSRESGVAAFPFPGSALAGAVLFAMGILLRYWGIRELGKQFTRGLHVQDGDKVVSSGPFRYLRHPLYTGLFTAVFGFVLYTASLAGFFIAAAGFLPLLLKRIRSEEALLTDTFGAEYQHWAKQRYRLFPYIY</sequence>